<dbReference type="RefSeq" id="WP_268042319.1">
    <property type="nucleotide sequence ID" value="NZ_JAPQER010000009.1"/>
</dbReference>
<proteinExistence type="predicted"/>
<dbReference type="SUPFAM" id="SSF46785">
    <property type="entry name" value="Winged helix' DNA-binding domain"/>
    <property type="match status" value="1"/>
</dbReference>
<organism evidence="5 6">
    <name type="scientific">Clostridium aestuarii</name>
    <dbReference type="NCBI Taxonomy" id="338193"/>
    <lineage>
        <taxon>Bacteria</taxon>
        <taxon>Bacillati</taxon>
        <taxon>Bacillota</taxon>
        <taxon>Clostridia</taxon>
        <taxon>Eubacteriales</taxon>
        <taxon>Clostridiaceae</taxon>
        <taxon>Clostridium</taxon>
    </lineage>
</organism>
<evidence type="ECO:0000256" key="1">
    <source>
        <dbReference type="ARBA" id="ARBA00023015"/>
    </source>
</evidence>
<evidence type="ECO:0000313" key="5">
    <source>
        <dbReference type="EMBL" id="MCY6485731.1"/>
    </source>
</evidence>
<keyword evidence="6" id="KW-1185">Reference proteome</keyword>
<dbReference type="CDD" id="cd07377">
    <property type="entry name" value="WHTH_GntR"/>
    <property type="match status" value="1"/>
</dbReference>
<comment type="caution">
    <text evidence="5">The sequence shown here is derived from an EMBL/GenBank/DDBJ whole genome shotgun (WGS) entry which is preliminary data.</text>
</comment>
<accession>A0ABT4D3C1</accession>
<dbReference type="Gene3D" id="1.10.10.10">
    <property type="entry name" value="Winged helix-like DNA-binding domain superfamily/Winged helix DNA-binding domain"/>
    <property type="match status" value="1"/>
</dbReference>
<keyword evidence="2" id="KW-0238">DNA-binding</keyword>
<evidence type="ECO:0000259" key="4">
    <source>
        <dbReference type="PROSITE" id="PS50949"/>
    </source>
</evidence>
<dbReference type="PROSITE" id="PS50949">
    <property type="entry name" value="HTH_GNTR"/>
    <property type="match status" value="1"/>
</dbReference>
<dbReference type="PANTHER" id="PTHR38445">
    <property type="entry name" value="HTH-TYPE TRANSCRIPTIONAL REPRESSOR YTRA"/>
    <property type="match status" value="1"/>
</dbReference>
<dbReference type="InterPro" id="IPR036388">
    <property type="entry name" value="WH-like_DNA-bd_sf"/>
</dbReference>
<reference evidence="5" key="1">
    <citation type="submission" date="2022-12" db="EMBL/GenBank/DDBJ databases">
        <authorList>
            <person name="Wang J."/>
        </authorList>
    </citation>
    <scope>NUCLEOTIDE SEQUENCE</scope>
    <source>
        <strain evidence="5">HY-45-18</strain>
    </source>
</reference>
<evidence type="ECO:0000256" key="3">
    <source>
        <dbReference type="ARBA" id="ARBA00023163"/>
    </source>
</evidence>
<gene>
    <name evidence="5" type="ORF">OW763_15510</name>
</gene>
<feature type="domain" description="HTH gntR-type" evidence="4">
    <location>
        <begin position="9"/>
        <end position="77"/>
    </location>
</feature>
<name>A0ABT4D3C1_9CLOT</name>
<dbReference type="InterPro" id="IPR000524">
    <property type="entry name" value="Tscrpt_reg_HTH_GntR"/>
</dbReference>
<evidence type="ECO:0000313" key="6">
    <source>
        <dbReference type="Proteomes" id="UP001078443"/>
    </source>
</evidence>
<dbReference type="Proteomes" id="UP001078443">
    <property type="component" value="Unassembled WGS sequence"/>
</dbReference>
<keyword evidence="3" id="KW-0804">Transcription</keyword>
<dbReference type="PANTHER" id="PTHR38445:SF6">
    <property type="entry name" value="GNTR-FAMILY TRANSCRIPTIONAL REGULATOR"/>
    <property type="match status" value="1"/>
</dbReference>
<dbReference type="Pfam" id="PF00392">
    <property type="entry name" value="GntR"/>
    <property type="match status" value="1"/>
</dbReference>
<dbReference type="InterPro" id="IPR036390">
    <property type="entry name" value="WH_DNA-bd_sf"/>
</dbReference>
<dbReference type="EMBL" id="JAPQER010000009">
    <property type="protein sequence ID" value="MCY6485731.1"/>
    <property type="molecule type" value="Genomic_DNA"/>
</dbReference>
<dbReference type="SMART" id="SM00345">
    <property type="entry name" value="HTH_GNTR"/>
    <property type="match status" value="1"/>
</dbReference>
<keyword evidence="1" id="KW-0805">Transcription regulation</keyword>
<evidence type="ECO:0000256" key="2">
    <source>
        <dbReference type="ARBA" id="ARBA00023125"/>
    </source>
</evidence>
<protein>
    <submittedName>
        <fullName evidence="5">GntR family transcriptional regulator</fullName>
    </submittedName>
</protein>
<sequence length="122" mass="14252">MKFEFDGKTPIYLQIINFIKKQIVSNELKGGDKMPSVRELSLQLKVNPNTIQRAYQELEREELAYTQRGMGRFVTKGEETIMNLKKDMAKEVMEIFIKEMQELGFNGAQIVEMVSDEIKREE</sequence>